<evidence type="ECO:0000256" key="2">
    <source>
        <dbReference type="ARBA" id="ARBA00022737"/>
    </source>
</evidence>
<dbReference type="SUPFAM" id="SSF48452">
    <property type="entry name" value="TPR-like"/>
    <property type="match status" value="2"/>
</dbReference>
<keyword evidence="3 4" id="KW-0802">TPR repeat</keyword>
<sequence>MVNTGYLLAKAKYLSNDLANAEILLKLCLDKEETIAEAYLLMAQIHIYKNHYEEAGRYLDTGLSFNFKVREHPLYHLIKAKLQKKSNQIEQSVITLRKAVELPAFQDTVINKRDKLDDEADVIMEEATSRWSGKAEEQQLMLMDADLKLMRNDIDGALKVLSSVSPTQSNYQIARIKMAQIYLEEKKDKRQFAICYKQIIERNPSPAAYILLGNAYMSIQEPAKAIEVYETALKNNPKNDELAEKIGQAYVQCHLYNRAVNYYEAALKSGHKSRIRQRLAELLVQLGNYERCEKVLRQGLESNSNSYEVATMSNHVSYWMLLSKLHFEKGDWLEAAEDLTRAKDLQKLLISKSPSELSNLAEEKKFAAKICCQLAELHWNRRDGNKAIEFYKEAIALNNTDIKTMTSLATIYLSMNKFDACNTQCQLVLNIDKQNDDATLVRHHISLLNF</sequence>
<dbReference type="EMBL" id="UYYG01000052">
    <property type="protein sequence ID" value="VDN52303.1"/>
    <property type="molecule type" value="Genomic_DNA"/>
</dbReference>
<evidence type="ECO:0000256" key="3">
    <source>
        <dbReference type="ARBA" id="ARBA00022803"/>
    </source>
</evidence>
<evidence type="ECO:0000259" key="6">
    <source>
        <dbReference type="Pfam" id="PF25068"/>
    </source>
</evidence>
<dbReference type="SMART" id="SM00028">
    <property type="entry name" value="TPR"/>
    <property type="match status" value="7"/>
</dbReference>
<dbReference type="SMART" id="SM00671">
    <property type="entry name" value="SEL1"/>
    <property type="match status" value="2"/>
</dbReference>
<dbReference type="OrthoDB" id="10259630at2759"/>
<keyword evidence="2" id="KW-0677">Repeat</keyword>
<dbReference type="GO" id="GO:0061512">
    <property type="term" value="P:protein localization to cilium"/>
    <property type="evidence" value="ECO:0007669"/>
    <property type="project" value="TreeGrafter"/>
</dbReference>
<reference evidence="7 8" key="1">
    <citation type="submission" date="2018-11" db="EMBL/GenBank/DDBJ databases">
        <authorList>
            <consortium name="Pathogen Informatics"/>
        </authorList>
    </citation>
    <scope>NUCLEOTIDE SEQUENCE [LARGE SCALE GENOMIC DNA]</scope>
</reference>
<dbReference type="InterPro" id="IPR006597">
    <property type="entry name" value="Sel1-like"/>
</dbReference>
<dbReference type="STRING" id="318479.A0A3P7PPM0"/>
<dbReference type="FunFam" id="1.25.40.10:FF:000197">
    <property type="entry name" value="Tetratricopeptide repeat domain 21B"/>
    <property type="match status" value="1"/>
</dbReference>
<feature type="repeat" description="TPR" evidence="4">
    <location>
        <begin position="206"/>
        <end position="239"/>
    </location>
</feature>
<dbReference type="Pfam" id="PF00515">
    <property type="entry name" value="TPR_1"/>
    <property type="match status" value="1"/>
</dbReference>
<proteinExistence type="inferred from homology"/>
<keyword evidence="8" id="KW-1185">Reference proteome</keyword>
<feature type="domain" description="Tetratricopeptide repeat protein 21A/21B fourth ARM" evidence="6">
    <location>
        <begin position="242"/>
        <end position="395"/>
    </location>
</feature>
<feature type="domain" description="Tetratricopeptide repeat protein 21A/21B second ARM" evidence="5">
    <location>
        <begin position="4"/>
        <end position="49"/>
    </location>
</feature>
<dbReference type="GO" id="GO:0005929">
    <property type="term" value="C:cilium"/>
    <property type="evidence" value="ECO:0007669"/>
    <property type="project" value="GOC"/>
</dbReference>
<evidence type="ECO:0000256" key="4">
    <source>
        <dbReference type="PROSITE-ProRule" id="PRU00339"/>
    </source>
</evidence>
<name>A0A3P7PPM0_DRAME</name>
<dbReference type="Gene3D" id="1.25.40.10">
    <property type="entry name" value="Tetratricopeptide repeat domain"/>
    <property type="match status" value="1"/>
</dbReference>
<dbReference type="InterPro" id="IPR056836">
    <property type="entry name" value="ARM_TT21_4th"/>
</dbReference>
<dbReference type="PANTHER" id="PTHR14699">
    <property type="entry name" value="STI2 PROTEIN-RELATED"/>
    <property type="match status" value="1"/>
</dbReference>
<evidence type="ECO:0000313" key="8">
    <source>
        <dbReference type="Proteomes" id="UP000274756"/>
    </source>
</evidence>
<dbReference type="GO" id="GO:0035721">
    <property type="term" value="P:intraciliary retrograde transport"/>
    <property type="evidence" value="ECO:0007669"/>
    <property type="project" value="TreeGrafter"/>
</dbReference>
<evidence type="ECO:0000313" key="7">
    <source>
        <dbReference type="EMBL" id="VDN52303.1"/>
    </source>
</evidence>
<organism evidence="7 8">
    <name type="scientific">Dracunculus medinensis</name>
    <name type="common">Guinea worm</name>
    <dbReference type="NCBI Taxonomy" id="318479"/>
    <lineage>
        <taxon>Eukaryota</taxon>
        <taxon>Metazoa</taxon>
        <taxon>Ecdysozoa</taxon>
        <taxon>Nematoda</taxon>
        <taxon>Chromadorea</taxon>
        <taxon>Rhabditida</taxon>
        <taxon>Spirurina</taxon>
        <taxon>Dracunculoidea</taxon>
        <taxon>Dracunculidae</taxon>
        <taxon>Dracunculus</taxon>
    </lineage>
</organism>
<dbReference type="PANTHER" id="PTHR14699:SF0">
    <property type="entry name" value="TETRATRICOPEPTIDE REPEAT PROTEIN 21 HOMOLOG"/>
    <property type="match status" value="1"/>
</dbReference>
<accession>A0A3P7PPM0</accession>
<dbReference type="PROSITE" id="PS50293">
    <property type="entry name" value="TPR_REGION"/>
    <property type="match status" value="1"/>
</dbReference>
<dbReference type="InterPro" id="IPR019734">
    <property type="entry name" value="TPR_rpt"/>
</dbReference>
<dbReference type="AlphaFoldDB" id="A0A3P7PPM0"/>
<dbReference type="InterPro" id="IPR056832">
    <property type="entry name" value="ARM_TT21_2nd"/>
</dbReference>
<dbReference type="Proteomes" id="UP000274756">
    <property type="component" value="Unassembled WGS sequence"/>
</dbReference>
<dbReference type="PROSITE" id="PS50005">
    <property type="entry name" value="TPR"/>
    <property type="match status" value="1"/>
</dbReference>
<dbReference type="InterPro" id="IPR011990">
    <property type="entry name" value="TPR-like_helical_dom_sf"/>
</dbReference>
<protein>
    <submittedName>
        <fullName evidence="7">Uncharacterized protein</fullName>
    </submittedName>
</protein>
<dbReference type="GO" id="GO:0030991">
    <property type="term" value="C:intraciliary transport particle A"/>
    <property type="evidence" value="ECO:0007669"/>
    <property type="project" value="TreeGrafter"/>
</dbReference>
<dbReference type="InterPro" id="IPR040364">
    <property type="entry name" value="TTC21A/TTC21B"/>
</dbReference>
<dbReference type="Pfam" id="PF25058">
    <property type="entry name" value="ARM_TT21"/>
    <property type="match status" value="2"/>
</dbReference>
<evidence type="ECO:0000256" key="1">
    <source>
        <dbReference type="ARBA" id="ARBA00010935"/>
    </source>
</evidence>
<dbReference type="Pfam" id="PF25060">
    <property type="entry name" value="ARM_TT21_2nd"/>
    <property type="match status" value="1"/>
</dbReference>
<comment type="similarity">
    <text evidence="1">Belongs to the TTC21 family.</text>
</comment>
<gene>
    <name evidence="7" type="ORF">DME_LOCUS2276</name>
</gene>
<dbReference type="Pfam" id="PF25068">
    <property type="entry name" value="ARM_TT21_4th"/>
    <property type="match status" value="1"/>
</dbReference>
<evidence type="ECO:0000259" key="5">
    <source>
        <dbReference type="Pfam" id="PF25060"/>
    </source>
</evidence>